<gene>
    <name evidence="2" type="ORF">GCM10010990_21730</name>
</gene>
<sequence length="51" mass="6010">MESTHISALNTKHAGLERQIHEEMMRPAPDDAKIKTLKRRKLRIKEEILMN</sequence>
<evidence type="ECO:0000256" key="1">
    <source>
        <dbReference type="SAM" id="MobiDB-lite"/>
    </source>
</evidence>
<evidence type="ECO:0008006" key="4">
    <source>
        <dbReference type="Google" id="ProtNLM"/>
    </source>
</evidence>
<keyword evidence="3" id="KW-1185">Reference proteome</keyword>
<reference evidence="2" key="2">
    <citation type="submission" date="2020-09" db="EMBL/GenBank/DDBJ databases">
        <authorList>
            <person name="Sun Q."/>
            <person name="Zhou Y."/>
        </authorList>
    </citation>
    <scope>NUCLEOTIDE SEQUENCE</scope>
    <source>
        <strain evidence="2">CGMCC 1.15360</strain>
    </source>
</reference>
<feature type="region of interest" description="Disordered" evidence="1">
    <location>
        <begin position="1"/>
        <end position="30"/>
    </location>
</feature>
<dbReference type="AlphaFoldDB" id="A0A917DVX3"/>
<feature type="compositionally biased region" description="Polar residues" evidence="1">
    <location>
        <begin position="1"/>
        <end position="10"/>
    </location>
</feature>
<reference evidence="2" key="1">
    <citation type="journal article" date="2014" name="Int. J. Syst. Evol. Microbiol.">
        <title>Complete genome sequence of Corynebacterium casei LMG S-19264T (=DSM 44701T), isolated from a smear-ripened cheese.</title>
        <authorList>
            <consortium name="US DOE Joint Genome Institute (JGI-PGF)"/>
            <person name="Walter F."/>
            <person name="Albersmeier A."/>
            <person name="Kalinowski J."/>
            <person name="Ruckert C."/>
        </authorList>
    </citation>
    <scope>NUCLEOTIDE SEQUENCE</scope>
    <source>
        <strain evidence="2">CGMCC 1.15360</strain>
    </source>
</reference>
<comment type="caution">
    <text evidence="2">The sequence shown here is derived from an EMBL/GenBank/DDBJ whole genome shotgun (WGS) entry which is preliminary data.</text>
</comment>
<accession>A0A917DVX3</accession>
<dbReference type="Gene3D" id="6.10.280.50">
    <property type="match status" value="1"/>
</dbReference>
<protein>
    <recommendedName>
        <fullName evidence="4">DUF465 domain-containing protein</fullName>
    </recommendedName>
</protein>
<feature type="compositionally biased region" description="Basic and acidic residues" evidence="1">
    <location>
        <begin position="14"/>
        <end position="30"/>
    </location>
</feature>
<evidence type="ECO:0000313" key="2">
    <source>
        <dbReference type="EMBL" id="GGD71923.1"/>
    </source>
</evidence>
<dbReference type="InterPro" id="IPR038444">
    <property type="entry name" value="DUF465_sf"/>
</dbReference>
<name>A0A917DVX3_9SPHN</name>
<dbReference type="RefSeq" id="WP_082922389.1">
    <property type="nucleotide sequence ID" value="NZ_BMIP01000004.1"/>
</dbReference>
<organism evidence="2 3">
    <name type="scientific">Croceicoccus mobilis</name>
    <dbReference type="NCBI Taxonomy" id="1703339"/>
    <lineage>
        <taxon>Bacteria</taxon>
        <taxon>Pseudomonadati</taxon>
        <taxon>Pseudomonadota</taxon>
        <taxon>Alphaproteobacteria</taxon>
        <taxon>Sphingomonadales</taxon>
        <taxon>Erythrobacteraceae</taxon>
        <taxon>Croceicoccus</taxon>
    </lineage>
</organism>
<evidence type="ECO:0000313" key="3">
    <source>
        <dbReference type="Proteomes" id="UP000612349"/>
    </source>
</evidence>
<dbReference type="OrthoDB" id="7392037at2"/>
<dbReference type="Proteomes" id="UP000612349">
    <property type="component" value="Unassembled WGS sequence"/>
</dbReference>
<dbReference type="EMBL" id="BMIP01000004">
    <property type="protein sequence ID" value="GGD71923.1"/>
    <property type="molecule type" value="Genomic_DNA"/>
</dbReference>
<proteinExistence type="predicted"/>
<dbReference type="InterPro" id="IPR007420">
    <property type="entry name" value="DUF465"/>
</dbReference>
<dbReference type="Pfam" id="PF04325">
    <property type="entry name" value="DUF465"/>
    <property type="match status" value="1"/>
</dbReference>